<feature type="domain" description="Transglutaminase-like" evidence="1">
    <location>
        <begin position="157"/>
        <end position="219"/>
    </location>
</feature>
<dbReference type="EMBL" id="CP118605">
    <property type="protein sequence ID" value="WGL16789.1"/>
    <property type="molecule type" value="Genomic_DNA"/>
</dbReference>
<protein>
    <submittedName>
        <fullName evidence="2">Transglutaminase family protein</fullName>
    </submittedName>
</protein>
<dbReference type="InterPro" id="IPR002931">
    <property type="entry name" value="Transglutaminase-like"/>
</dbReference>
<name>A0ABY8NEC5_9GAMM</name>
<dbReference type="InterPro" id="IPR013589">
    <property type="entry name" value="Bac_transglu_N"/>
</dbReference>
<proteinExistence type="predicted"/>
<accession>A0ABY8NEC5</accession>
<dbReference type="InterPro" id="IPR038765">
    <property type="entry name" value="Papain-like_cys_pep_sf"/>
</dbReference>
<reference evidence="2 3" key="1">
    <citation type="submission" date="2023-02" db="EMBL/GenBank/DDBJ databases">
        <title>Description and genomic characterization of Microbulbifer bruguierae sp. nov., isolated from the sediment of mangrove plant Bruguiera sexangula.</title>
        <authorList>
            <person name="Long M."/>
        </authorList>
    </citation>
    <scope>NUCLEOTIDE SEQUENCE [LARGE SCALE GENOMIC DNA]</scope>
    <source>
        <strain evidence="2 3">H12</strain>
    </source>
</reference>
<evidence type="ECO:0000313" key="2">
    <source>
        <dbReference type="EMBL" id="WGL16789.1"/>
    </source>
</evidence>
<evidence type="ECO:0000259" key="1">
    <source>
        <dbReference type="SMART" id="SM00460"/>
    </source>
</evidence>
<dbReference type="RefSeq" id="WP_280320610.1">
    <property type="nucleotide sequence ID" value="NZ_CP118605.1"/>
</dbReference>
<dbReference type="Proteomes" id="UP001236500">
    <property type="component" value="Chromosome"/>
</dbReference>
<keyword evidence="3" id="KW-1185">Reference proteome</keyword>
<dbReference type="PANTHER" id="PTHR33490:SF6">
    <property type="entry name" value="SLL1049 PROTEIN"/>
    <property type="match status" value="1"/>
</dbReference>
<dbReference type="SMART" id="SM00460">
    <property type="entry name" value="TGc"/>
    <property type="match status" value="1"/>
</dbReference>
<dbReference type="SUPFAM" id="SSF54001">
    <property type="entry name" value="Cysteine proteinases"/>
    <property type="match status" value="1"/>
</dbReference>
<evidence type="ECO:0000313" key="3">
    <source>
        <dbReference type="Proteomes" id="UP001236500"/>
    </source>
</evidence>
<dbReference type="Pfam" id="PF01841">
    <property type="entry name" value="Transglut_core"/>
    <property type="match status" value="1"/>
</dbReference>
<sequence>MILNIDHVTDFSYDAEVTHSIQHLRLTPRQRNGQKILNWKLETPGTLYKTTDAYGNLMHICTVDQPHRGINIRAQGTVEISEEEIPESENRVPPEVFLRSTPLTEISEAMREFTRGFTTTNDQSPERQQLIELMTALLERIPYRPGMTHVQTSAADAFAQGFGVCQDHSHIFIACCRCLQIPARYISGYLHTGDDQHIASHAWVEAWVENAWFSFDVSNGLASNIHHLKLAHGVDYLDASPVRGVRWGGGNESMRAYALVDQVDQRQSVQQAQQTQQ</sequence>
<organism evidence="2 3">
    <name type="scientific">Microbulbifer bruguierae</name>
    <dbReference type="NCBI Taxonomy" id="3029061"/>
    <lineage>
        <taxon>Bacteria</taxon>
        <taxon>Pseudomonadati</taxon>
        <taxon>Pseudomonadota</taxon>
        <taxon>Gammaproteobacteria</taxon>
        <taxon>Cellvibrionales</taxon>
        <taxon>Microbulbiferaceae</taxon>
        <taxon>Microbulbifer</taxon>
    </lineage>
</organism>
<gene>
    <name evidence="2" type="ORF">PVT68_00455</name>
</gene>
<dbReference type="Gene3D" id="3.10.620.30">
    <property type="match status" value="1"/>
</dbReference>
<dbReference type="Pfam" id="PF08379">
    <property type="entry name" value="Bact_transglu_N"/>
    <property type="match status" value="1"/>
</dbReference>
<dbReference type="PANTHER" id="PTHR33490">
    <property type="entry name" value="BLR5614 PROTEIN-RELATED"/>
    <property type="match status" value="1"/>
</dbReference>